<dbReference type="Pfam" id="PF13966">
    <property type="entry name" value="zf-RVT"/>
    <property type="match status" value="1"/>
</dbReference>
<dbReference type="PANTHER" id="PTHR33116:SF78">
    <property type="entry name" value="OS12G0587133 PROTEIN"/>
    <property type="match status" value="1"/>
</dbReference>
<name>A0A6P5EUT6_ANACO</name>
<keyword evidence="2" id="KW-1185">Reference proteome</keyword>
<proteinExistence type="predicted"/>
<dbReference type="Pfam" id="PF00078">
    <property type="entry name" value="RVT_1"/>
    <property type="match status" value="1"/>
</dbReference>
<gene>
    <name evidence="3" type="primary">LOC109707794</name>
</gene>
<dbReference type="SUPFAM" id="SSF56672">
    <property type="entry name" value="DNA/RNA polymerases"/>
    <property type="match status" value="1"/>
</dbReference>
<evidence type="ECO:0000313" key="3">
    <source>
        <dbReference type="RefSeq" id="XP_020084915.1"/>
    </source>
</evidence>
<reference evidence="2" key="1">
    <citation type="journal article" date="2015" name="Nat. Genet.">
        <title>The pineapple genome and the evolution of CAM photosynthesis.</title>
        <authorList>
            <person name="Ming R."/>
            <person name="VanBuren R."/>
            <person name="Wai C.M."/>
            <person name="Tang H."/>
            <person name="Schatz M.C."/>
            <person name="Bowers J.E."/>
            <person name="Lyons E."/>
            <person name="Wang M.L."/>
            <person name="Chen J."/>
            <person name="Biggers E."/>
            <person name="Zhang J."/>
            <person name="Huang L."/>
            <person name="Zhang L."/>
            <person name="Miao W."/>
            <person name="Zhang J."/>
            <person name="Ye Z."/>
            <person name="Miao C."/>
            <person name="Lin Z."/>
            <person name="Wang H."/>
            <person name="Zhou H."/>
            <person name="Yim W.C."/>
            <person name="Priest H.D."/>
            <person name="Zheng C."/>
            <person name="Woodhouse M."/>
            <person name="Edger P.P."/>
            <person name="Guyot R."/>
            <person name="Guo H.B."/>
            <person name="Guo H."/>
            <person name="Zheng G."/>
            <person name="Singh R."/>
            <person name="Sharma A."/>
            <person name="Min X."/>
            <person name="Zheng Y."/>
            <person name="Lee H."/>
            <person name="Gurtowski J."/>
            <person name="Sedlazeck F.J."/>
            <person name="Harkess A."/>
            <person name="McKain M.R."/>
            <person name="Liao Z."/>
            <person name="Fang J."/>
            <person name="Liu J."/>
            <person name="Zhang X."/>
            <person name="Zhang Q."/>
            <person name="Hu W."/>
            <person name="Qin Y."/>
            <person name="Wang K."/>
            <person name="Chen L.Y."/>
            <person name="Shirley N."/>
            <person name="Lin Y.R."/>
            <person name="Liu L.Y."/>
            <person name="Hernandez A.G."/>
            <person name="Wright C.L."/>
            <person name="Bulone V."/>
            <person name="Tuskan G.A."/>
            <person name="Heath K."/>
            <person name="Zee F."/>
            <person name="Moore P.H."/>
            <person name="Sunkar R."/>
            <person name="Leebens-Mack J.H."/>
            <person name="Mockler T."/>
            <person name="Bennetzen J.L."/>
            <person name="Freeling M."/>
            <person name="Sankoff D."/>
            <person name="Paterson A.H."/>
            <person name="Zhu X."/>
            <person name="Yang X."/>
            <person name="Smith J.A."/>
            <person name="Cushman J.C."/>
            <person name="Paull R.E."/>
            <person name="Yu Q."/>
        </authorList>
    </citation>
    <scope>NUCLEOTIDE SEQUENCE [LARGE SCALE GENOMIC DNA]</scope>
    <source>
        <strain evidence="2">cv. F153</strain>
    </source>
</reference>
<dbReference type="OrthoDB" id="695518at2759"/>
<dbReference type="CDD" id="cd01650">
    <property type="entry name" value="RT_nLTR_like"/>
    <property type="match status" value="1"/>
</dbReference>
<accession>A0A6P5EUT6</accession>
<dbReference type="GeneID" id="109707794"/>
<organism evidence="2 3">
    <name type="scientific">Ananas comosus</name>
    <name type="common">Pineapple</name>
    <name type="synonym">Ananas ananas</name>
    <dbReference type="NCBI Taxonomy" id="4615"/>
    <lineage>
        <taxon>Eukaryota</taxon>
        <taxon>Viridiplantae</taxon>
        <taxon>Streptophyta</taxon>
        <taxon>Embryophyta</taxon>
        <taxon>Tracheophyta</taxon>
        <taxon>Spermatophyta</taxon>
        <taxon>Magnoliopsida</taxon>
        <taxon>Liliopsida</taxon>
        <taxon>Poales</taxon>
        <taxon>Bromeliaceae</taxon>
        <taxon>Bromelioideae</taxon>
        <taxon>Ananas</taxon>
    </lineage>
</organism>
<reference evidence="3" key="2">
    <citation type="submission" date="2025-08" db="UniProtKB">
        <authorList>
            <consortium name="RefSeq"/>
        </authorList>
    </citation>
    <scope>IDENTIFICATION</scope>
    <source>
        <tissue evidence="3">Leaf</tissue>
    </source>
</reference>
<dbReference type="PANTHER" id="PTHR33116">
    <property type="entry name" value="REVERSE TRANSCRIPTASE ZINC-BINDING DOMAIN-CONTAINING PROTEIN-RELATED-RELATED"/>
    <property type="match status" value="1"/>
</dbReference>
<dbReference type="InterPro" id="IPR043502">
    <property type="entry name" value="DNA/RNA_pol_sf"/>
</dbReference>
<dbReference type="AlphaFoldDB" id="A0A6P5EUT6"/>
<dbReference type="InterPro" id="IPR026960">
    <property type="entry name" value="RVT-Znf"/>
</dbReference>
<feature type="domain" description="Reverse transcriptase" evidence="1">
    <location>
        <begin position="289"/>
        <end position="515"/>
    </location>
</feature>
<protein>
    <submittedName>
        <fullName evidence="3">Uncharacterized protein LOC109707794</fullName>
    </submittedName>
</protein>
<sequence length="873" mass="98709">MCFELSFRPASSLASHEPTLNNTSATLGASCQDSPLGPLSIFASGGSGPAIRDGSLELTLSGISAPVGRLPEPCGGDMVTHAPDTVPMLGKVEASPSVSIGATRSSARFDSARKVSMLERAKLRKVFLLEGKTSGATSLPRQWDSKKVLMKGAQCGVKLSGVEAEELHKFLLLANGRKRCNAIHHIVDDNGEQIHNEAIKNSYFFHTFKRLFGSDEAEPASFGDWANLYRADFIIDPDSLTGPFTIDEIKKATFQLGSEKAPGPDGFPLIFFQYFWETVKDIISNIFTDLQENNLFTAPTDYPYVCLIPKKEGACHANDFRPICLMNGIQKIISKVLANRIATILPMIISSSQAAFLKDRLLADSFVTASELLNWCAKSGKECVSIKVDFEKAYDNVRWSFLQSILRWLGFSEKWITEAARGNNLIQGIGPTVECQTTILQYADDTLFFSEPKKSAMSNLLFLWKLFEWASGLKINTNKTELYYLGTNENRAKRLADILGCGVGKLPFRYLGLPLHISPLRKKDWAPIINRIEMRIEGWKAKLLSHGGRVILVNSVLSNLPLFYFAIFKASQWVLNRIEALRRAFFWKGCSNISGGSCLVSWKIICKSKREGGLGIKDMEAMNKALLTKWWWRFFNERHLLWRRLVTALYYTRRRLLNEGRSFRPYSQWWRSVMSCREVFKCGVSYVLGDGKNIRWWSDIWIEETPLSTRFSDRQLITSLKNLLNPYSPSGLHDILKWRWTANQNFTVKSLYDFVTDAGQIDPLYDHLWGLKILLKQKIFIWILLRKRLLTADRLIRGGISVDQHCMLCGSILESCDHLFGECIFVRYLRLETGVIVTADLDAGDVRRLWAQISDSINNRARSNGLTQLATIW</sequence>
<dbReference type="RefSeq" id="XP_020084915.1">
    <property type="nucleotide sequence ID" value="XM_020229326.1"/>
</dbReference>
<evidence type="ECO:0000313" key="2">
    <source>
        <dbReference type="Proteomes" id="UP000515123"/>
    </source>
</evidence>
<dbReference type="Proteomes" id="UP000515123">
    <property type="component" value="Linkage group 3"/>
</dbReference>
<dbReference type="InterPro" id="IPR000477">
    <property type="entry name" value="RT_dom"/>
</dbReference>
<evidence type="ECO:0000259" key="1">
    <source>
        <dbReference type="PROSITE" id="PS50878"/>
    </source>
</evidence>
<dbReference type="PROSITE" id="PS50878">
    <property type="entry name" value="RT_POL"/>
    <property type="match status" value="1"/>
</dbReference>